<dbReference type="AlphaFoldDB" id="A0AAD8CGY0"/>
<keyword evidence="2" id="KW-0949">S-adenosyl-L-methionine</keyword>
<dbReference type="GO" id="GO:0032259">
    <property type="term" value="P:methylation"/>
    <property type="evidence" value="ECO:0007669"/>
    <property type="project" value="UniProtKB-KW"/>
</dbReference>
<keyword evidence="4" id="KW-1185">Reference proteome</keyword>
<evidence type="ECO:0000313" key="4">
    <source>
        <dbReference type="Proteomes" id="UP001230051"/>
    </source>
</evidence>
<dbReference type="InterPro" id="IPR029063">
    <property type="entry name" value="SAM-dependent_MTases_sf"/>
</dbReference>
<reference evidence="3" key="1">
    <citation type="submission" date="2022-02" db="EMBL/GenBank/DDBJ databases">
        <title>Atlantic sturgeon de novo genome assembly.</title>
        <authorList>
            <person name="Stock M."/>
            <person name="Klopp C."/>
            <person name="Guiguen Y."/>
            <person name="Cabau C."/>
            <person name="Parinello H."/>
            <person name="Santidrian Yebra-Pimentel E."/>
            <person name="Kuhl H."/>
            <person name="Dirks R.P."/>
            <person name="Guessner J."/>
            <person name="Wuertz S."/>
            <person name="Du K."/>
            <person name="Schartl M."/>
        </authorList>
    </citation>
    <scope>NUCLEOTIDE SEQUENCE</scope>
    <source>
        <strain evidence="3">STURGEONOMICS-FGT-2020</strain>
        <tissue evidence="3">Whole blood</tissue>
    </source>
</reference>
<dbReference type="SUPFAM" id="SSF53335">
    <property type="entry name" value="S-adenosyl-L-methionine-dependent methyltransferases"/>
    <property type="match status" value="1"/>
</dbReference>
<dbReference type="EMBL" id="JAGXEW010000053">
    <property type="protein sequence ID" value="KAK1151283.1"/>
    <property type="molecule type" value="Genomic_DNA"/>
</dbReference>
<dbReference type="PANTHER" id="PTHR14614">
    <property type="entry name" value="HEPATOCELLULAR CARCINOMA-ASSOCIATED ANTIGEN"/>
    <property type="match status" value="1"/>
</dbReference>
<comment type="caution">
    <text evidence="3">The sequence shown here is derived from an EMBL/GenBank/DDBJ whole genome shotgun (WGS) entry which is preliminary data.</text>
</comment>
<protein>
    <submittedName>
        <fullName evidence="3">EEF1A lysine methyltransferase 3-like</fullName>
    </submittedName>
</protein>
<sequence length="231" mass="26137">MSFDFDPEESDLFRIEDALFADTFTRENRYRFSGQELKITQTFSSNLGVAAPVWEAAVSLCQYFEEKKFDFTGKRVLELGAGTGIVGILVALLGGDVTITDLPTALKQIQLNVSSNMPAGCRNFPRVRALAWGKDHHDFPSDYDLVLGADIVYLQDTYPALLRTLDHLCGEGTTVYLSSKMRREHGAVVFYEEQLPRYLEAELVHRNDCENISIFRGTKKTHAPFREAKER</sequence>
<evidence type="ECO:0000256" key="1">
    <source>
        <dbReference type="ARBA" id="ARBA00022603"/>
    </source>
</evidence>
<name>A0AAD8CGY0_ACIOX</name>
<dbReference type="Proteomes" id="UP001230051">
    <property type="component" value="Unassembled WGS sequence"/>
</dbReference>
<dbReference type="InterPro" id="IPR019410">
    <property type="entry name" value="Methyltransf_16"/>
</dbReference>
<dbReference type="PANTHER" id="PTHR14614:SF5">
    <property type="entry name" value="EEF1A LYSINE METHYLTRANSFERASE 3"/>
    <property type="match status" value="1"/>
</dbReference>
<gene>
    <name evidence="3" type="primary">eef1akmt3</name>
    <name evidence="3" type="ORF">AOXY_G32853</name>
</gene>
<keyword evidence="1 3" id="KW-0489">Methyltransferase</keyword>
<dbReference type="GO" id="GO:0032991">
    <property type="term" value="C:protein-containing complex"/>
    <property type="evidence" value="ECO:0007669"/>
    <property type="project" value="TreeGrafter"/>
</dbReference>
<dbReference type="Pfam" id="PF10294">
    <property type="entry name" value="Methyltransf_16"/>
    <property type="match status" value="1"/>
</dbReference>
<proteinExistence type="predicted"/>
<evidence type="ECO:0000256" key="2">
    <source>
        <dbReference type="ARBA" id="ARBA00022691"/>
    </source>
</evidence>
<dbReference type="GO" id="GO:0005829">
    <property type="term" value="C:cytosol"/>
    <property type="evidence" value="ECO:0007669"/>
    <property type="project" value="TreeGrafter"/>
</dbReference>
<dbReference type="Gene3D" id="3.40.50.150">
    <property type="entry name" value="Vaccinia Virus protein VP39"/>
    <property type="match status" value="1"/>
</dbReference>
<accession>A0AAD8CGY0</accession>
<dbReference type="GO" id="GO:0008168">
    <property type="term" value="F:methyltransferase activity"/>
    <property type="evidence" value="ECO:0007669"/>
    <property type="project" value="UniProtKB-KW"/>
</dbReference>
<organism evidence="3 4">
    <name type="scientific">Acipenser oxyrinchus oxyrinchus</name>
    <dbReference type="NCBI Taxonomy" id="40147"/>
    <lineage>
        <taxon>Eukaryota</taxon>
        <taxon>Metazoa</taxon>
        <taxon>Chordata</taxon>
        <taxon>Craniata</taxon>
        <taxon>Vertebrata</taxon>
        <taxon>Euteleostomi</taxon>
        <taxon>Actinopterygii</taxon>
        <taxon>Chondrostei</taxon>
        <taxon>Acipenseriformes</taxon>
        <taxon>Acipenseridae</taxon>
        <taxon>Acipenser</taxon>
    </lineage>
</organism>
<evidence type="ECO:0000313" key="3">
    <source>
        <dbReference type="EMBL" id="KAK1151283.1"/>
    </source>
</evidence>
<keyword evidence="1 3" id="KW-0808">Transferase</keyword>